<name>A0A0P1B691_PLAHL</name>
<dbReference type="RefSeq" id="XP_024585591.1">
    <property type="nucleotide sequence ID" value="XM_024720387.1"/>
</dbReference>
<protein>
    <submittedName>
        <fullName evidence="1">Uncharacterized protein</fullName>
    </submittedName>
</protein>
<dbReference type="GeneID" id="36402049"/>
<organism evidence="1 2">
    <name type="scientific">Plasmopara halstedii</name>
    <name type="common">Downy mildew of sunflower</name>
    <dbReference type="NCBI Taxonomy" id="4781"/>
    <lineage>
        <taxon>Eukaryota</taxon>
        <taxon>Sar</taxon>
        <taxon>Stramenopiles</taxon>
        <taxon>Oomycota</taxon>
        <taxon>Peronosporomycetes</taxon>
        <taxon>Peronosporales</taxon>
        <taxon>Peronosporaceae</taxon>
        <taxon>Plasmopara</taxon>
    </lineage>
</organism>
<dbReference type="EMBL" id="CCYD01003042">
    <property type="protein sequence ID" value="CEG49222.1"/>
    <property type="molecule type" value="Genomic_DNA"/>
</dbReference>
<proteinExistence type="predicted"/>
<keyword evidence="2" id="KW-1185">Reference proteome</keyword>
<evidence type="ECO:0000313" key="2">
    <source>
        <dbReference type="Proteomes" id="UP000054928"/>
    </source>
</evidence>
<evidence type="ECO:0000313" key="1">
    <source>
        <dbReference type="EMBL" id="CEG49222.1"/>
    </source>
</evidence>
<accession>A0A0P1B691</accession>
<dbReference type="Proteomes" id="UP000054928">
    <property type="component" value="Unassembled WGS sequence"/>
</dbReference>
<dbReference type="AlphaFoldDB" id="A0A0P1B691"/>
<sequence>MIQASTQQSTAFVARHIDSLHSWESRFTGKCSSLKRVHRCAMIRQSSRSCPNLVPLVVVYFCTRMNSSIFCEYVFKCPRNISIEYAFVRFKRTAKCYYEVYFEKRC</sequence>
<reference evidence="2" key="1">
    <citation type="submission" date="2014-09" db="EMBL/GenBank/DDBJ databases">
        <authorList>
            <person name="Sharma Rahul"/>
            <person name="Thines Marco"/>
        </authorList>
    </citation>
    <scope>NUCLEOTIDE SEQUENCE [LARGE SCALE GENOMIC DNA]</scope>
</reference>